<accession>A0A918CAK5</accession>
<evidence type="ECO:0000313" key="2">
    <source>
        <dbReference type="Proteomes" id="UP000603865"/>
    </source>
</evidence>
<protein>
    <submittedName>
        <fullName evidence="1">Uncharacterized protein</fullName>
    </submittedName>
</protein>
<keyword evidence="2" id="KW-1185">Reference proteome</keyword>
<evidence type="ECO:0000313" key="1">
    <source>
        <dbReference type="EMBL" id="GGR13316.1"/>
    </source>
</evidence>
<comment type="caution">
    <text evidence="1">The sequence shown here is derived from an EMBL/GenBank/DDBJ whole genome shotgun (WGS) entry which is preliminary data.</text>
</comment>
<name>A0A918CAK5_9DEIO</name>
<gene>
    <name evidence="1" type="ORF">GCM10008957_27840</name>
</gene>
<reference evidence="1" key="1">
    <citation type="journal article" date="2014" name="Int. J. Syst. Evol. Microbiol.">
        <title>Complete genome sequence of Corynebacterium casei LMG S-19264T (=DSM 44701T), isolated from a smear-ripened cheese.</title>
        <authorList>
            <consortium name="US DOE Joint Genome Institute (JGI-PGF)"/>
            <person name="Walter F."/>
            <person name="Albersmeier A."/>
            <person name="Kalinowski J."/>
            <person name="Ruckert C."/>
        </authorList>
    </citation>
    <scope>NUCLEOTIDE SEQUENCE</scope>
    <source>
        <strain evidence="1">JCM 31311</strain>
    </source>
</reference>
<reference evidence="1" key="2">
    <citation type="submission" date="2020-09" db="EMBL/GenBank/DDBJ databases">
        <authorList>
            <person name="Sun Q."/>
            <person name="Ohkuma M."/>
        </authorList>
    </citation>
    <scope>NUCLEOTIDE SEQUENCE</scope>
    <source>
        <strain evidence="1">JCM 31311</strain>
    </source>
</reference>
<organism evidence="1 2">
    <name type="scientific">Deinococcus ruber</name>
    <dbReference type="NCBI Taxonomy" id="1848197"/>
    <lineage>
        <taxon>Bacteria</taxon>
        <taxon>Thermotogati</taxon>
        <taxon>Deinococcota</taxon>
        <taxon>Deinococci</taxon>
        <taxon>Deinococcales</taxon>
        <taxon>Deinococcaceae</taxon>
        <taxon>Deinococcus</taxon>
    </lineage>
</organism>
<sequence length="63" mass="7158">MVTPFLDVQVQQVATSFPLSEAHARALVLQLLRTWDTATLRALRIERAQLDTRQLPPDFAQGR</sequence>
<proteinExistence type="predicted"/>
<dbReference type="EMBL" id="BMQL01000015">
    <property type="protein sequence ID" value="GGR13316.1"/>
    <property type="molecule type" value="Genomic_DNA"/>
</dbReference>
<dbReference type="Proteomes" id="UP000603865">
    <property type="component" value="Unassembled WGS sequence"/>
</dbReference>
<dbReference type="AlphaFoldDB" id="A0A918CAK5"/>